<reference evidence="1 2" key="1">
    <citation type="submission" date="2014-04" db="EMBL/GenBank/DDBJ databases">
        <authorList>
            <consortium name="DOE Joint Genome Institute"/>
            <person name="Kuo A."/>
            <person name="Kohler A."/>
            <person name="Nagy L.G."/>
            <person name="Floudas D."/>
            <person name="Copeland A."/>
            <person name="Barry K.W."/>
            <person name="Cichocki N."/>
            <person name="Veneault-Fourrey C."/>
            <person name="LaButti K."/>
            <person name="Lindquist E.A."/>
            <person name="Lipzen A."/>
            <person name="Lundell T."/>
            <person name="Morin E."/>
            <person name="Murat C."/>
            <person name="Sun H."/>
            <person name="Tunlid A."/>
            <person name="Henrissat B."/>
            <person name="Grigoriev I.V."/>
            <person name="Hibbett D.S."/>
            <person name="Martin F."/>
            <person name="Nordberg H.P."/>
            <person name="Cantor M.N."/>
            <person name="Hua S.X."/>
        </authorList>
    </citation>
    <scope>NUCLEOTIDE SEQUENCE [LARGE SCALE GENOMIC DNA]</scope>
    <source>
        <strain evidence="1 2">Foug A</strain>
    </source>
</reference>
<protein>
    <submittedName>
        <fullName evidence="1">Uncharacterized protein</fullName>
    </submittedName>
</protein>
<dbReference type="HOGENOM" id="CLU_085786_3_1_1"/>
<dbReference type="Proteomes" id="UP000053989">
    <property type="component" value="Unassembled WGS sequence"/>
</dbReference>
<name>A0A0C3DZC1_9AGAM</name>
<evidence type="ECO:0000313" key="1">
    <source>
        <dbReference type="EMBL" id="KIM61569.1"/>
    </source>
</evidence>
<dbReference type="EMBL" id="KN822050">
    <property type="protein sequence ID" value="KIM61569.1"/>
    <property type="molecule type" value="Genomic_DNA"/>
</dbReference>
<sequence>MLWSDPIIEQFELIDRFMEDETEYYGPYNTLLNRLFPCEEHFQIKPFTDLGLWSIRREADTQMRERFLSLIDRNLVIPRLYGVSAMGTCLAIYEYSKETNQLTPHAIASDSQCMTDIAPADRWTHELLEPAGEAKVKELVALIKAMCTDIV</sequence>
<dbReference type="OrthoDB" id="5362978at2759"/>
<keyword evidence="2" id="KW-1185">Reference proteome</keyword>
<dbReference type="AlphaFoldDB" id="A0A0C3DZC1"/>
<accession>A0A0C3DZC1</accession>
<reference evidence="2" key="2">
    <citation type="submission" date="2015-01" db="EMBL/GenBank/DDBJ databases">
        <title>Evolutionary Origins and Diversification of the Mycorrhizal Mutualists.</title>
        <authorList>
            <consortium name="DOE Joint Genome Institute"/>
            <consortium name="Mycorrhizal Genomics Consortium"/>
            <person name="Kohler A."/>
            <person name="Kuo A."/>
            <person name="Nagy L.G."/>
            <person name="Floudas D."/>
            <person name="Copeland A."/>
            <person name="Barry K.W."/>
            <person name="Cichocki N."/>
            <person name="Veneault-Fourrey C."/>
            <person name="LaButti K."/>
            <person name="Lindquist E.A."/>
            <person name="Lipzen A."/>
            <person name="Lundell T."/>
            <person name="Morin E."/>
            <person name="Murat C."/>
            <person name="Riley R."/>
            <person name="Ohm R."/>
            <person name="Sun H."/>
            <person name="Tunlid A."/>
            <person name="Henrissat B."/>
            <person name="Grigoriev I.V."/>
            <person name="Hibbett D.S."/>
            <person name="Martin F."/>
        </authorList>
    </citation>
    <scope>NUCLEOTIDE SEQUENCE [LARGE SCALE GENOMIC DNA]</scope>
    <source>
        <strain evidence="2">Foug A</strain>
    </source>
</reference>
<dbReference type="InParanoid" id="A0A0C3DZC1"/>
<dbReference type="STRING" id="1036808.A0A0C3DZC1"/>
<gene>
    <name evidence="1" type="ORF">SCLCIDRAFT_121816</name>
</gene>
<organism evidence="1 2">
    <name type="scientific">Scleroderma citrinum Foug A</name>
    <dbReference type="NCBI Taxonomy" id="1036808"/>
    <lineage>
        <taxon>Eukaryota</taxon>
        <taxon>Fungi</taxon>
        <taxon>Dikarya</taxon>
        <taxon>Basidiomycota</taxon>
        <taxon>Agaricomycotina</taxon>
        <taxon>Agaricomycetes</taxon>
        <taxon>Agaricomycetidae</taxon>
        <taxon>Boletales</taxon>
        <taxon>Sclerodermatineae</taxon>
        <taxon>Sclerodermataceae</taxon>
        <taxon>Scleroderma</taxon>
    </lineage>
</organism>
<evidence type="ECO:0000313" key="2">
    <source>
        <dbReference type="Proteomes" id="UP000053989"/>
    </source>
</evidence>
<proteinExistence type="predicted"/>